<keyword evidence="6 11" id="KW-0816">Tricarboxylic acid cycle</keyword>
<feature type="domain" description="Lipoyl-binding" evidence="13">
    <location>
        <begin position="2"/>
        <end position="76"/>
    </location>
</feature>
<dbReference type="EC" id="2.3.1.61" evidence="4 11"/>
<dbReference type="EMBL" id="QBKQ01000001">
    <property type="protein sequence ID" value="PTX45257.1"/>
    <property type="molecule type" value="Genomic_DNA"/>
</dbReference>
<dbReference type="AlphaFoldDB" id="A0A2T6AN89"/>
<keyword evidence="9 11" id="KW-0012">Acyltransferase</keyword>
<evidence type="ECO:0000256" key="11">
    <source>
        <dbReference type="RuleBase" id="RU361138"/>
    </source>
</evidence>
<protein>
    <recommendedName>
        <fullName evidence="5 11">Dihydrolipoyllysine-residue succinyltransferase component of 2-oxoglutarate dehydrogenase complex</fullName>
        <ecNumber evidence="4 11">2.3.1.61</ecNumber>
    </recommendedName>
    <alternativeName>
        <fullName evidence="11">2-oxoglutarate dehydrogenase complex component E2</fullName>
    </alternativeName>
</protein>
<keyword evidence="16" id="KW-1185">Reference proteome</keyword>
<dbReference type="Pfam" id="PF02817">
    <property type="entry name" value="E3_binding"/>
    <property type="match status" value="1"/>
</dbReference>
<dbReference type="SUPFAM" id="SSF47005">
    <property type="entry name" value="Peripheral subunit-binding domain of 2-oxo acid dehydrogenase complex"/>
    <property type="match status" value="1"/>
</dbReference>
<dbReference type="Pfam" id="PF00364">
    <property type="entry name" value="Biotin_lipoyl"/>
    <property type="match status" value="1"/>
</dbReference>
<evidence type="ECO:0000256" key="3">
    <source>
        <dbReference type="ARBA" id="ARBA00007317"/>
    </source>
</evidence>
<comment type="similarity">
    <text evidence="3 11">Belongs to the 2-oxoacid dehydrogenase family.</text>
</comment>
<evidence type="ECO:0000256" key="9">
    <source>
        <dbReference type="ARBA" id="ARBA00023315"/>
    </source>
</evidence>
<evidence type="ECO:0000256" key="5">
    <source>
        <dbReference type="ARBA" id="ARBA00019511"/>
    </source>
</evidence>
<evidence type="ECO:0000256" key="6">
    <source>
        <dbReference type="ARBA" id="ARBA00022532"/>
    </source>
</evidence>
<dbReference type="InterPro" id="IPR004167">
    <property type="entry name" value="PSBD"/>
</dbReference>
<dbReference type="GO" id="GO:0004149">
    <property type="term" value="F:dihydrolipoyllysine-residue succinyltransferase activity"/>
    <property type="evidence" value="ECO:0007669"/>
    <property type="project" value="UniProtKB-UniRule"/>
</dbReference>
<evidence type="ECO:0000256" key="1">
    <source>
        <dbReference type="ARBA" id="ARBA00004052"/>
    </source>
</evidence>
<feature type="domain" description="Peripheral subunit-binding (PSBD)" evidence="14">
    <location>
        <begin position="137"/>
        <end position="174"/>
    </location>
</feature>
<comment type="function">
    <text evidence="1 11">E2 component of the 2-oxoglutarate dehydrogenase (OGDH) complex which catalyzes the second step in the conversion of 2-oxoglutarate to succinyl-CoA and CO(2).</text>
</comment>
<dbReference type="OrthoDB" id="9805770at2"/>
<organism evidence="15 16">
    <name type="scientific">Christiangramia gaetbulicola</name>
    <dbReference type="NCBI Taxonomy" id="703340"/>
    <lineage>
        <taxon>Bacteria</taxon>
        <taxon>Pseudomonadati</taxon>
        <taxon>Bacteroidota</taxon>
        <taxon>Flavobacteriia</taxon>
        <taxon>Flavobacteriales</taxon>
        <taxon>Flavobacteriaceae</taxon>
        <taxon>Christiangramia</taxon>
    </lineage>
</organism>
<evidence type="ECO:0000256" key="10">
    <source>
        <dbReference type="ARBA" id="ARBA00052761"/>
    </source>
</evidence>
<evidence type="ECO:0000259" key="14">
    <source>
        <dbReference type="PROSITE" id="PS51826"/>
    </source>
</evidence>
<evidence type="ECO:0000313" key="15">
    <source>
        <dbReference type="EMBL" id="PTX45257.1"/>
    </source>
</evidence>
<feature type="compositionally biased region" description="Basic and acidic residues" evidence="12">
    <location>
        <begin position="144"/>
        <end position="172"/>
    </location>
</feature>
<feature type="compositionally biased region" description="Basic and acidic residues" evidence="12">
    <location>
        <begin position="78"/>
        <end position="91"/>
    </location>
</feature>
<dbReference type="CDD" id="cd06849">
    <property type="entry name" value="lipoyl_domain"/>
    <property type="match status" value="1"/>
</dbReference>
<evidence type="ECO:0000256" key="12">
    <source>
        <dbReference type="SAM" id="MobiDB-lite"/>
    </source>
</evidence>
<dbReference type="PROSITE" id="PS51826">
    <property type="entry name" value="PSBD"/>
    <property type="match status" value="1"/>
</dbReference>
<dbReference type="UniPathway" id="UPA00868">
    <property type="reaction ID" value="UER00840"/>
</dbReference>
<dbReference type="Proteomes" id="UP000244174">
    <property type="component" value="Unassembled WGS sequence"/>
</dbReference>
<dbReference type="PROSITE" id="PS50968">
    <property type="entry name" value="BIOTINYL_LIPOYL"/>
    <property type="match status" value="1"/>
</dbReference>
<dbReference type="InterPro" id="IPR000089">
    <property type="entry name" value="Biotin_lipoyl"/>
</dbReference>
<dbReference type="InterPro" id="IPR023213">
    <property type="entry name" value="CAT-like_dom_sf"/>
</dbReference>
<dbReference type="InterPro" id="IPR011053">
    <property type="entry name" value="Single_hybrid_motif"/>
</dbReference>
<reference evidence="15 16" key="1">
    <citation type="submission" date="2018-04" db="EMBL/GenBank/DDBJ databases">
        <title>Genomic Encyclopedia of Archaeal and Bacterial Type Strains, Phase II (KMG-II): from individual species to whole genera.</title>
        <authorList>
            <person name="Goeker M."/>
        </authorList>
    </citation>
    <scope>NUCLEOTIDE SEQUENCE [LARGE SCALE GENOMIC DNA]</scope>
    <source>
        <strain evidence="15 16">DSM 23082</strain>
    </source>
</reference>
<dbReference type="GO" id="GO:0005829">
    <property type="term" value="C:cytosol"/>
    <property type="evidence" value="ECO:0007669"/>
    <property type="project" value="TreeGrafter"/>
</dbReference>
<dbReference type="InterPro" id="IPR036625">
    <property type="entry name" value="E3-bd_dom_sf"/>
</dbReference>
<feature type="region of interest" description="Disordered" evidence="12">
    <location>
        <begin position="76"/>
        <end position="192"/>
    </location>
</feature>
<keyword evidence="7 11" id="KW-0808">Transferase</keyword>
<dbReference type="Gene3D" id="4.10.320.10">
    <property type="entry name" value="E3-binding domain"/>
    <property type="match status" value="1"/>
</dbReference>
<evidence type="ECO:0000259" key="13">
    <source>
        <dbReference type="PROSITE" id="PS50968"/>
    </source>
</evidence>
<evidence type="ECO:0000256" key="7">
    <source>
        <dbReference type="ARBA" id="ARBA00022679"/>
    </source>
</evidence>
<keyword evidence="8 11" id="KW-0450">Lipoyl</keyword>
<name>A0A2T6AN89_9FLAO</name>
<sequence>MALEMKVPSPGESITEVEIAQWLVEDGDYVEKDQAVAEVDSDKATLELPAEASGIITLKAEEGDVVEVGEVVCLIDTEAEKPGGGDSKDDKPAEEEEKERQEKTEDKKDSEKADAKTEEPSKSSTPKQKQDTYATGSPSPAAKKILDEKGISSKDVKGTGRDGRVTKEDAVEAKASMGTPGTGSRGEEKKKMSMFRRKLAERLVSAKNDTAMLTTFNEVDMSPIFELRKKYKEEFKDKHGVSLGFMSFFTLAVIRALDEYPAVNSMIDGDYQVSYDYKDISIAVSGPKGLTVPVIRNAENLSFRGVEAEVKRLALRARDGKITVDEMTGGTFTITNGGVFGSMLSTPIINPPQSAILGMHNIVERPVAIDGHVEIRPIMYVALSYDHRIIDGKESVGFLVAVKEALENPEELLMDNDVKRALEL</sequence>
<dbReference type="GO" id="GO:0006099">
    <property type="term" value="P:tricarboxylic acid cycle"/>
    <property type="evidence" value="ECO:0007669"/>
    <property type="project" value="UniProtKB-UniRule"/>
</dbReference>
<gene>
    <name evidence="15" type="ORF">C8P64_1249</name>
</gene>
<evidence type="ECO:0000256" key="2">
    <source>
        <dbReference type="ARBA" id="ARBA00005145"/>
    </source>
</evidence>
<dbReference type="Gene3D" id="2.40.50.100">
    <property type="match status" value="1"/>
</dbReference>
<evidence type="ECO:0000256" key="8">
    <source>
        <dbReference type="ARBA" id="ARBA00022823"/>
    </source>
</evidence>
<dbReference type="NCBIfam" id="NF004309">
    <property type="entry name" value="PRK05704.1"/>
    <property type="match status" value="1"/>
</dbReference>
<comment type="cofactor">
    <cofactor evidence="11">
        <name>(R)-lipoate</name>
        <dbReference type="ChEBI" id="CHEBI:83088"/>
    </cofactor>
    <text evidence="11">Binds 1 lipoyl cofactor covalently.</text>
</comment>
<accession>A0A2T6AN89</accession>
<dbReference type="GO" id="GO:0045252">
    <property type="term" value="C:oxoglutarate dehydrogenase complex"/>
    <property type="evidence" value="ECO:0007669"/>
    <property type="project" value="UniProtKB-UniRule"/>
</dbReference>
<comment type="pathway">
    <text evidence="2 11">Amino-acid degradation; L-lysine degradation via saccharopine pathway; glutaryl-CoA from L-lysine: step 6/6.</text>
</comment>
<feature type="compositionally biased region" description="Polar residues" evidence="12">
    <location>
        <begin position="122"/>
        <end position="138"/>
    </location>
</feature>
<dbReference type="RefSeq" id="WP_108171141.1">
    <property type="nucleotide sequence ID" value="NZ_QBKQ01000001.1"/>
</dbReference>
<evidence type="ECO:0000256" key="4">
    <source>
        <dbReference type="ARBA" id="ARBA00012945"/>
    </source>
</evidence>
<evidence type="ECO:0000313" key="16">
    <source>
        <dbReference type="Proteomes" id="UP000244174"/>
    </source>
</evidence>
<feature type="compositionally biased region" description="Basic and acidic residues" evidence="12">
    <location>
        <begin position="98"/>
        <end position="121"/>
    </location>
</feature>
<dbReference type="GO" id="GO:0033512">
    <property type="term" value="P:L-lysine catabolic process to acetyl-CoA via saccharopine"/>
    <property type="evidence" value="ECO:0007669"/>
    <property type="project" value="UniProtKB-UniRule"/>
</dbReference>
<dbReference type="InterPro" id="IPR001078">
    <property type="entry name" value="2-oxoacid_DH_actylTfrase"/>
</dbReference>
<dbReference type="InterPro" id="IPR050537">
    <property type="entry name" value="2-oxoacid_dehydrogenase"/>
</dbReference>
<dbReference type="Pfam" id="PF00198">
    <property type="entry name" value="2-oxoacid_dh"/>
    <property type="match status" value="1"/>
</dbReference>
<proteinExistence type="inferred from homology"/>
<dbReference type="SUPFAM" id="SSF52777">
    <property type="entry name" value="CoA-dependent acyltransferases"/>
    <property type="match status" value="1"/>
</dbReference>
<dbReference type="NCBIfam" id="TIGR01347">
    <property type="entry name" value="sucB"/>
    <property type="match status" value="1"/>
</dbReference>
<dbReference type="PANTHER" id="PTHR43416">
    <property type="entry name" value="DIHYDROLIPOYLLYSINE-RESIDUE SUCCINYLTRANSFERASE COMPONENT OF 2-OXOGLUTARATE DEHYDROGENASE COMPLEX, MITOCHONDRIAL-RELATED"/>
    <property type="match status" value="1"/>
</dbReference>
<dbReference type="InterPro" id="IPR006255">
    <property type="entry name" value="SucB"/>
</dbReference>
<dbReference type="SUPFAM" id="SSF51230">
    <property type="entry name" value="Single hybrid motif"/>
    <property type="match status" value="1"/>
</dbReference>
<dbReference type="PANTHER" id="PTHR43416:SF5">
    <property type="entry name" value="DIHYDROLIPOYLLYSINE-RESIDUE SUCCINYLTRANSFERASE COMPONENT OF 2-OXOGLUTARATE DEHYDROGENASE COMPLEX, MITOCHONDRIAL"/>
    <property type="match status" value="1"/>
</dbReference>
<comment type="catalytic activity">
    <reaction evidence="10 11">
        <text>N(6)-[(R)-dihydrolipoyl]-L-lysyl-[protein] + succinyl-CoA = N(6)-[(R)-S(8)-succinyldihydrolipoyl]-L-lysyl-[protein] + CoA</text>
        <dbReference type="Rhea" id="RHEA:15213"/>
        <dbReference type="Rhea" id="RHEA-COMP:10475"/>
        <dbReference type="Rhea" id="RHEA-COMP:20092"/>
        <dbReference type="ChEBI" id="CHEBI:57287"/>
        <dbReference type="ChEBI" id="CHEBI:57292"/>
        <dbReference type="ChEBI" id="CHEBI:83100"/>
        <dbReference type="ChEBI" id="CHEBI:83120"/>
        <dbReference type="EC" id="2.3.1.61"/>
    </reaction>
</comment>
<comment type="caution">
    <text evidence="15">The sequence shown here is derived from an EMBL/GenBank/DDBJ whole genome shotgun (WGS) entry which is preliminary data.</text>
</comment>
<dbReference type="Gene3D" id="3.30.559.10">
    <property type="entry name" value="Chloramphenicol acetyltransferase-like domain"/>
    <property type="match status" value="1"/>
</dbReference>